<organism evidence="1 2">
    <name type="scientific">Dictyobacter vulcani</name>
    <dbReference type="NCBI Taxonomy" id="2607529"/>
    <lineage>
        <taxon>Bacteria</taxon>
        <taxon>Bacillati</taxon>
        <taxon>Chloroflexota</taxon>
        <taxon>Ktedonobacteria</taxon>
        <taxon>Ktedonobacterales</taxon>
        <taxon>Dictyobacteraceae</taxon>
        <taxon>Dictyobacter</taxon>
    </lineage>
</organism>
<dbReference type="AlphaFoldDB" id="A0A5J4KSN0"/>
<keyword evidence="2" id="KW-1185">Reference proteome</keyword>
<comment type="caution">
    <text evidence="1">The sequence shown here is derived from an EMBL/GenBank/DDBJ whole genome shotgun (WGS) entry which is preliminary data.</text>
</comment>
<gene>
    <name evidence="1" type="ORF">KDW_23780</name>
</gene>
<sequence>MPATSSFDYAIIRVVPRVDRGECINVGVILFCRTRRFLGALIHVDETRLQAFAPQLDLAPLQIQLHHLLQVCEGKAESGPVGQLSQSERFHWLVAPRSATIQISPVHSGLCQQPEQALHNLMQKLVL</sequence>
<dbReference type="InterPro" id="IPR021398">
    <property type="entry name" value="DUF3037"/>
</dbReference>
<evidence type="ECO:0000313" key="2">
    <source>
        <dbReference type="Proteomes" id="UP000326912"/>
    </source>
</evidence>
<protein>
    <recommendedName>
        <fullName evidence="3">DUF3037 domain-containing protein</fullName>
    </recommendedName>
</protein>
<dbReference type="RefSeq" id="WP_151756144.1">
    <property type="nucleotide sequence ID" value="NZ_BKZW01000001.1"/>
</dbReference>
<name>A0A5J4KSN0_9CHLR</name>
<evidence type="ECO:0008006" key="3">
    <source>
        <dbReference type="Google" id="ProtNLM"/>
    </source>
</evidence>
<accession>A0A5J4KSN0</accession>
<dbReference type="EMBL" id="BKZW01000001">
    <property type="protein sequence ID" value="GER88216.1"/>
    <property type="molecule type" value="Genomic_DNA"/>
</dbReference>
<reference evidence="1 2" key="1">
    <citation type="submission" date="2019-10" db="EMBL/GenBank/DDBJ databases">
        <title>Dictyobacter vulcani sp. nov., within the class Ktedonobacteria, isolated from soil of volcanic Mt. Zao.</title>
        <authorList>
            <person name="Zheng Y."/>
            <person name="Wang C.M."/>
            <person name="Sakai Y."/>
            <person name="Abe K."/>
            <person name="Yokota A."/>
            <person name="Yabe S."/>
        </authorList>
    </citation>
    <scope>NUCLEOTIDE SEQUENCE [LARGE SCALE GENOMIC DNA]</scope>
    <source>
        <strain evidence="1 2">W12</strain>
    </source>
</reference>
<dbReference type="Pfam" id="PF11236">
    <property type="entry name" value="DUF3037"/>
    <property type="match status" value="1"/>
</dbReference>
<evidence type="ECO:0000313" key="1">
    <source>
        <dbReference type="EMBL" id="GER88216.1"/>
    </source>
</evidence>
<proteinExistence type="predicted"/>
<dbReference type="Proteomes" id="UP000326912">
    <property type="component" value="Unassembled WGS sequence"/>
</dbReference>